<feature type="domain" description="Replicative helicase loading/DNA remodeling protein DnaB N-terminal winged helix" evidence="1">
    <location>
        <begin position="7"/>
        <end position="257"/>
    </location>
</feature>
<evidence type="ECO:0000313" key="2">
    <source>
        <dbReference type="EMBL" id="HJE20105.1"/>
    </source>
</evidence>
<dbReference type="InterPro" id="IPR058660">
    <property type="entry name" value="WHD_DnaB"/>
</dbReference>
<dbReference type="Pfam" id="PF25888">
    <property type="entry name" value="WHD_DnaB"/>
    <property type="match status" value="1"/>
</dbReference>
<evidence type="ECO:0000313" key="3">
    <source>
        <dbReference type="Proteomes" id="UP000763505"/>
    </source>
</evidence>
<name>A0A921DXM8_9STAP</name>
<reference evidence="2" key="2">
    <citation type="submission" date="2021-09" db="EMBL/GenBank/DDBJ databases">
        <authorList>
            <person name="Gilroy R."/>
        </authorList>
    </citation>
    <scope>NUCLEOTIDE SEQUENCE</scope>
    <source>
        <strain evidence="2">6019</strain>
    </source>
</reference>
<gene>
    <name evidence="2" type="ORF">K8V35_07115</name>
</gene>
<comment type="caution">
    <text evidence="2">The sequence shown here is derived from an EMBL/GenBank/DDBJ whole genome shotgun (WGS) entry which is preliminary data.</text>
</comment>
<protein>
    <recommendedName>
        <fullName evidence="1">Replicative helicase loading/DNA remodeling protein DnaB N-terminal winged helix domain-containing protein</fullName>
    </recommendedName>
</protein>
<evidence type="ECO:0000259" key="1">
    <source>
        <dbReference type="Pfam" id="PF25888"/>
    </source>
</evidence>
<proteinExistence type="predicted"/>
<sequence>MNYNERIKPNTEFMIYHPSMLSNNDIERLNHLYLPIIGLESSMVYLYFHHLKNDDAKLTINLHHTLLDGLGTTLSMLQSSIEKLEAVGLIKTYQSKKEHDDLLIYELQVPLSAADFFNETILSFYLHRKIGNDAYKQRLERFSYPDRPLDIVDISKTFDEVFDTKELESVQVSMPNQRRQQVSTGVNIDPESFDFEVLFTHLKGTQIDRQFFDKKTRLLIAELAILFNLNAYDIKLILMESTSPQFGIDKRKLKQNARKFYNENIKIKAQVISPSRLLEIVISISLRRLTH</sequence>
<dbReference type="AlphaFoldDB" id="A0A921DXM8"/>
<accession>A0A921DXM8</accession>
<organism evidence="2 3">
    <name type="scientific">Aliicoccus persicus</name>
    <dbReference type="NCBI Taxonomy" id="930138"/>
    <lineage>
        <taxon>Bacteria</taxon>
        <taxon>Bacillati</taxon>
        <taxon>Bacillota</taxon>
        <taxon>Bacilli</taxon>
        <taxon>Bacillales</taxon>
        <taxon>Staphylococcaceae</taxon>
        <taxon>Aliicoccus</taxon>
    </lineage>
</organism>
<reference evidence="2" key="1">
    <citation type="journal article" date="2021" name="PeerJ">
        <title>Extensive microbial diversity within the chicken gut microbiome revealed by metagenomics and culture.</title>
        <authorList>
            <person name="Gilroy R."/>
            <person name="Ravi A."/>
            <person name="Getino M."/>
            <person name="Pursley I."/>
            <person name="Horton D.L."/>
            <person name="Alikhan N.F."/>
            <person name="Baker D."/>
            <person name="Gharbi K."/>
            <person name="Hall N."/>
            <person name="Watson M."/>
            <person name="Adriaenssens E.M."/>
            <person name="Foster-Nyarko E."/>
            <person name="Jarju S."/>
            <person name="Secka A."/>
            <person name="Antonio M."/>
            <person name="Oren A."/>
            <person name="Chaudhuri R.R."/>
            <person name="La Ragione R."/>
            <person name="Hildebrand F."/>
            <person name="Pallen M.J."/>
        </authorList>
    </citation>
    <scope>NUCLEOTIDE SEQUENCE</scope>
    <source>
        <strain evidence="2">6019</strain>
    </source>
</reference>
<dbReference type="EMBL" id="DYYI01000076">
    <property type="protein sequence ID" value="HJE20105.1"/>
    <property type="molecule type" value="Genomic_DNA"/>
</dbReference>
<dbReference type="Proteomes" id="UP000763505">
    <property type="component" value="Unassembled WGS sequence"/>
</dbReference>